<dbReference type="Gene3D" id="3.40.30.10">
    <property type="entry name" value="Glutaredoxin"/>
    <property type="match status" value="1"/>
</dbReference>
<feature type="non-terminal residue" evidence="3">
    <location>
        <position position="1"/>
    </location>
</feature>
<accession>A0A1E3QU84</accession>
<evidence type="ECO:0000313" key="4">
    <source>
        <dbReference type="Proteomes" id="UP000094336"/>
    </source>
</evidence>
<proteinExistence type="predicted"/>
<keyword evidence="1" id="KW-1015">Disulfide bond</keyword>
<dbReference type="CDD" id="cd02947">
    <property type="entry name" value="TRX_family"/>
    <property type="match status" value="1"/>
</dbReference>
<dbReference type="InterPro" id="IPR013766">
    <property type="entry name" value="Thioredoxin_domain"/>
</dbReference>
<dbReference type="Proteomes" id="UP000094336">
    <property type="component" value="Unassembled WGS sequence"/>
</dbReference>
<name>A0A1E3QU84_9ASCO</name>
<evidence type="ECO:0000313" key="3">
    <source>
        <dbReference type="EMBL" id="ODQ81236.1"/>
    </source>
</evidence>
<dbReference type="NCBIfam" id="TIGR01068">
    <property type="entry name" value="thioredoxin"/>
    <property type="match status" value="1"/>
</dbReference>
<dbReference type="PANTHER" id="PTHR46115">
    <property type="entry name" value="THIOREDOXIN-LIKE PROTEIN 1"/>
    <property type="match status" value="1"/>
</dbReference>
<gene>
    <name evidence="3" type="ORF">BABINDRAFT_29516</name>
</gene>
<sequence>SGAASKLTELSSLREFNKFVGVPQLSVIDFYATWCGPCKAMSPILEKFASDFEAEGVKFGKVDVDQAQSIAAEYGVTGMPTFILLKDGAKVDKVVGAAPQKLLDAINSN</sequence>
<protein>
    <recommendedName>
        <fullName evidence="2">Thioredoxin domain-containing protein</fullName>
    </recommendedName>
</protein>
<dbReference type="FunFam" id="3.40.30.10:FF:000245">
    <property type="entry name" value="Thioredoxin"/>
    <property type="match status" value="1"/>
</dbReference>
<feature type="domain" description="Thioredoxin" evidence="2">
    <location>
        <begin position="1"/>
        <end position="109"/>
    </location>
</feature>
<dbReference type="PRINTS" id="PR00421">
    <property type="entry name" value="THIOREDOXIN"/>
</dbReference>
<dbReference type="STRING" id="984486.A0A1E3QU84"/>
<evidence type="ECO:0000256" key="1">
    <source>
        <dbReference type="ARBA" id="ARBA00023157"/>
    </source>
</evidence>
<reference evidence="4" key="1">
    <citation type="submission" date="2016-05" db="EMBL/GenBank/DDBJ databases">
        <title>Comparative genomics of biotechnologically important yeasts.</title>
        <authorList>
            <consortium name="DOE Joint Genome Institute"/>
            <person name="Riley R."/>
            <person name="Haridas S."/>
            <person name="Wolfe K.H."/>
            <person name="Lopes M.R."/>
            <person name="Hittinger C.T."/>
            <person name="Goker M."/>
            <person name="Salamov A."/>
            <person name="Wisecaver J."/>
            <person name="Long T.M."/>
            <person name="Aerts A.L."/>
            <person name="Barry K."/>
            <person name="Choi C."/>
            <person name="Clum A."/>
            <person name="Coughlan A.Y."/>
            <person name="Deshpande S."/>
            <person name="Douglass A.P."/>
            <person name="Hanson S.J."/>
            <person name="Klenk H.-P."/>
            <person name="Labutti K."/>
            <person name="Lapidus A."/>
            <person name="Lindquist E."/>
            <person name="Lipzen A."/>
            <person name="Meier-Kolthoff J.P."/>
            <person name="Ohm R.A."/>
            <person name="Otillar R.P."/>
            <person name="Pangilinan J."/>
            <person name="Peng Y."/>
            <person name="Rokas A."/>
            <person name="Rosa C.A."/>
            <person name="Scheuner C."/>
            <person name="Sibirny A.A."/>
            <person name="Slot J.C."/>
            <person name="Stielow J.B."/>
            <person name="Sun H."/>
            <person name="Kurtzman C.P."/>
            <person name="Blackwell M."/>
            <person name="Grigoriev I.V."/>
            <person name="Jeffries T.W."/>
        </authorList>
    </citation>
    <scope>NUCLEOTIDE SEQUENCE [LARGE SCALE GENOMIC DNA]</scope>
    <source>
        <strain evidence="4">NRRL Y-12698</strain>
    </source>
</reference>
<evidence type="ECO:0000259" key="2">
    <source>
        <dbReference type="PROSITE" id="PS51352"/>
    </source>
</evidence>
<dbReference type="GeneID" id="30149304"/>
<dbReference type="InterPro" id="IPR036249">
    <property type="entry name" value="Thioredoxin-like_sf"/>
</dbReference>
<feature type="non-terminal residue" evidence="3">
    <location>
        <position position="109"/>
    </location>
</feature>
<dbReference type="PROSITE" id="PS00194">
    <property type="entry name" value="THIOREDOXIN_1"/>
    <property type="match status" value="1"/>
</dbReference>
<dbReference type="SUPFAM" id="SSF52833">
    <property type="entry name" value="Thioredoxin-like"/>
    <property type="match status" value="1"/>
</dbReference>
<dbReference type="GO" id="GO:0015035">
    <property type="term" value="F:protein-disulfide reductase activity"/>
    <property type="evidence" value="ECO:0007669"/>
    <property type="project" value="InterPro"/>
</dbReference>
<dbReference type="InterPro" id="IPR005746">
    <property type="entry name" value="Thioredoxin"/>
</dbReference>
<dbReference type="RefSeq" id="XP_018986564.1">
    <property type="nucleotide sequence ID" value="XM_019131451.1"/>
</dbReference>
<keyword evidence="4" id="KW-1185">Reference proteome</keyword>
<dbReference type="AlphaFoldDB" id="A0A1E3QU84"/>
<dbReference type="Pfam" id="PF00085">
    <property type="entry name" value="Thioredoxin"/>
    <property type="match status" value="1"/>
</dbReference>
<dbReference type="OrthoDB" id="10263751at2759"/>
<dbReference type="EMBL" id="KV454428">
    <property type="protein sequence ID" value="ODQ81236.1"/>
    <property type="molecule type" value="Genomic_DNA"/>
</dbReference>
<dbReference type="PROSITE" id="PS51352">
    <property type="entry name" value="THIOREDOXIN_2"/>
    <property type="match status" value="1"/>
</dbReference>
<organism evidence="3 4">
    <name type="scientific">Babjeviella inositovora NRRL Y-12698</name>
    <dbReference type="NCBI Taxonomy" id="984486"/>
    <lineage>
        <taxon>Eukaryota</taxon>
        <taxon>Fungi</taxon>
        <taxon>Dikarya</taxon>
        <taxon>Ascomycota</taxon>
        <taxon>Saccharomycotina</taxon>
        <taxon>Pichiomycetes</taxon>
        <taxon>Serinales incertae sedis</taxon>
        <taxon>Babjeviella</taxon>
    </lineage>
</organism>
<dbReference type="InterPro" id="IPR017937">
    <property type="entry name" value="Thioredoxin_CS"/>
</dbReference>